<dbReference type="EMBL" id="BDSG01000047">
    <property type="protein sequence ID" value="GBL10701.1"/>
    <property type="molecule type" value="Genomic_DNA"/>
</dbReference>
<proteinExistence type="predicted"/>
<dbReference type="AlphaFoldDB" id="A0A2Z6USV2"/>
<name>A0A2Z6USV2_MICAE</name>
<evidence type="ECO:0000313" key="2">
    <source>
        <dbReference type="Proteomes" id="UP000248272"/>
    </source>
</evidence>
<accession>A0A2Z6USV2</accession>
<evidence type="ECO:0000313" key="1">
    <source>
        <dbReference type="EMBL" id="GBL10701.1"/>
    </source>
</evidence>
<protein>
    <submittedName>
        <fullName evidence="1">Uncharacterized protein</fullName>
    </submittedName>
</protein>
<reference evidence="1 2" key="1">
    <citation type="journal article" date="2018" name="Front. Microbiol.">
        <title>Adaptation of the Freshwater Bloom-Forming Cyanobacterium Microcystis aeruginosa to Brackish Water Is Driven by Recent Horizontal Transfer of Sucrose Genes.</title>
        <authorList>
            <person name="Tanabe Y."/>
            <person name="Hodoki Y."/>
            <person name="Sano T."/>
            <person name="Tada K."/>
            <person name="Watanabe M.M."/>
        </authorList>
    </citation>
    <scope>NUCLEOTIDE SEQUENCE [LARGE SCALE GENOMIC DNA]</scope>
    <source>
        <strain evidence="1 2">Sj</strain>
    </source>
</reference>
<organism evidence="1 2">
    <name type="scientific">Microcystis aeruginosa Sj</name>
    <dbReference type="NCBI Taxonomy" id="1979544"/>
    <lineage>
        <taxon>Bacteria</taxon>
        <taxon>Bacillati</taxon>
        <taxon>Cyanobacteriota</taxon>
        <taxon>Cyanophyceae</taxon>
        <taxon>Oscillatoriophycideae</taxon>
        <taxon>Chroococcales</taxon>
        <taxon>Microcystaceae</taxon>
        <taxon>Microcystis</taxon>
    </lineage>
</organism>
<dbReference type="Proteomes" id="UP000248272">
    <property type="component" value="Unassembled WGS sequence"/>
</dbReference>
<comment type="caution">
    <text evidence="1">The sequence shown here is derived from an EMBL/GenBank/DDBJ whole genome shotgun (WGS) entry which is preliminary data.</text>
</comment>
<gene>
    <name evidence="1" type="ORF">MSj_02194</name>
</gene>
<sequence length="57" mass="6827">MNLTRKLTNIQFYRNPKDTELILETPGSRYMNWEGEVAISCQMQVDPVSRTYQLPYW</sequence>